<keyword evidence="1" id="KW-0732">Signal</keyword>
<evidence type="ECO:0000256" key="1">
    <source>
        <dbReference type="SAM" id="SignalP"/>
    </source>
</evidence>
<comment type="caution">
    <text evidence="2">The sequence shown here is derived from an EMBL/GenBank/DDBJ whole genome shotgun (WGS) entry which is preliminary data.</text>
</comment>
<name>A0ABP4E028_9ACTN</name>
<accession>A0ABP4E028</accession>
<gene>
    <name evidence="2" type="ORF">GCM10009663_27820</name>
</gene>
<sequence>MAIRKFISAALVAGTVVTAGLASAGSASAFTADCHGGQVCLYYNSSAHGYGAVYIQNTSVDNYAGLTFKAGKNGSSGAGVAVKNNAAAVDNHWYGTFNVYYNSGLDCSVACQAIPMDTRRDLNSQLKNNNASGEFVGP</sequence>
<keyword evidence="3" id="KW-1185">Reference proteome</keyword>
<organism evidence="2 3">
    <name type="scientific">Kitasatospora arboriphila</name>
    <dbReference type="NCBI Taxonomy" id="258052"/>
    <lineage>
        <taxon>Bacteria</taxon>
        <taxon>Bacillati</taxon>
        <taxon>Actinomycetota</taxon>
        <taxon>Actinomycetes</taxon>
        <taxon>Kitasatosporales</taxon>
        <taxon>Streptomycetaceae</taxon>
        <taxon>Kitasatospora</taxon>
    </lineage>
</organism>
<proteinExistence type="predicted"/>
<dbReference type="RefSeq" id="WP_344623889.1">
    <property type="nucleotide sequence ID" value="NZ_BAAALD010000021.1"/>
</dbReference>
<feature type="signal peptide" evidence="1">
    <location>
        <begin position="1"/>
        <end position="24"/>
    </location>
</feature>
<reference evidence="3" key="1">
    <citation type="journal article" date="2019" name="Int. J. Syst. Evol. Microbiol.">
        <title>The Global Catalogue of Microorganisms (GCM) 10K type strain sequencing project: providing services to taxonomists for standard genome sequencing and annotation.</title>
        <authorList>
            <consortium name="The Broad Institute Genomics Platform"/>
            <consortium name="The Broad Institute Genome Sequencing Center for Infectious Disease"/>
            <person name="Wu L."/>
            <person name="Ma J."/>
        </authorList>
    </citation>
    <scope>NUCLEOTIDE SEQUENCE [LARGE SCALE GENOMIC DNA]</scope>
    <source>
        <strain evidence="3">JCM 13002</strain>
    </source>
</reference>
<dbReference type="Proteomes" id="UP001499987">
    <property type="component" value="Unassembled WGS sequence"/>
</dbReference>
<feature type="chain" id="PRO_5045202544" evidence="1">
    <location>
        <begin position="25"/>
        <end position="138"/>
    </location>
</feature>
<evidence type="ECO:0000313" key="3">
    <source>
        <dbReference type="Proteomes" id="UP001499987"/>
    </source>
</evidence>
<protein>
    <submittedName>
        <fullName evidence="2">Peptidase inhibitor family I36 protein</fullName>
    </submittedName>
</protein>
<evidence type="ECO:0000313" key="2">
    <source>
        <dbReference type="EMBL" id="GAA1083164.1"/>
    </source>
</evidence>
<dbReference type="EMBL" id="BAAALD010000021">
    <property type="protein sequence ID" value="GAA1083164.1"/>
    <property type="molecule type" value="Genomic_DNA"/>
</dbReference>